<evidence type="ECO:0000313" key="1">
    <source>
        <dbReference type="EMBL" id="CAI8036739.1"/>
    </source>
</evidence>
<dbReference type="InterPro" id="IPR025132">
    <property type="entry name" value="DUF4058"/>
</dbReference>
<dbReference type="Pfam" id="PF13267">
    <property type="entry name" value="DUF4058"/>
    <property type="match status" value="1"/>
</dbReference>
<accession>A0AA35SW92</accession>
<evidence type="ECO:0000313" key="2">
    <source>
        <dbReference type="Proteomes" id="UP001174909"/>
    </source>
</evidence>
<reference evidence="1" key="1">
    <citation type="submission" date="2023-03" db="EMBL/GenBank/DDBJ databases">
        <authorList>
            <person name="Steffen K."/>
            <person name="Cardenas P."/>
        </authorList>
    </citation>
    <scope>NUCLEOTIDE SEQUENCE</scope>
</reference>
<dbReference type="AlphaFoldDB" id="A0AA35SW92"/>
<gene>
    <name evidence="1" type="ORF">GBAR_LOCUS20583</name>
</gene>
<sequence length="271" mass="30388">MQYDNPFPGMNPYLERRDIWPDFHDGLIVQLRDILGPLLPDNYRIALHRRVEVQEPFGSALGLNLMVPDALVTREPTVTPVGPTATAEAATAVAAPPEEAGGVRVRMPREIRVAWLRVETVPDRELVTIVEVLSPTNKAPGRERLRYVRKREVIVASGASLVEIDLLRRWEPMPLEVPPPASDYRVLVCRGWERPDALLYPFWVKQAIPKFALPLLPEDEVGPEVDLGSIINAMHHTARYAQVARYDEPPPEPAFPPEAQEWVSGRVAGLS</sequence>
<organism evidence="1 2">
    <name type="scientific">Geodia barretti</name>
    <name type="common">Barrett's horny sponge</name>
    <dbReference type="NCBI Taxonomy" id="519541"/>
    <lineage>
        <taxon>Eukaryota</taxon>
        <taxon>Metazoa</taxon>
        <taxon>Porifera</taxon>
        <taxon>Demospongiae</taxon>
        <taxon>Heteroscleromorpha</taxon>
        <taxon>Tetractinellida</taxon>
        <taxon>Astrophorina</taxon>
        <taxon>Geodiidae</taxon>
        <taxon>Geodia</taxon>
    </lineage>
</organism>
<proteinExistence type="predicted"/>
<protein>
    <recommendedName>
        <fullName evidence="3">DUF4058 family protein</fullName>
    </recommendedName>
</protein>
<dbReference type="Proteomes" id="UP001174909">
    <property type="component" value="Unassembled WGS sequence"/>
</dbReference>
<dbReference type="EMBL" id="CASHTH010002892">
    <property type="protein sequence ID" value="CAI8036739.1"/>
    <property type="molecule type" value="Genomic_DNA"/>
</dbReference>
<keyword evidence="2" id="KW-1185">Reference proteome</keyword>
<name>A0AA35SW92_GEOBA</name>
<evidence type="ECO:0008006" key="3">
    <source>
        <dbReference type="Google" id="ProtNLM"/>
    </source>
</evidence>
<comment type="caution">
    <text evidence="1">The sequence shown here is derived from an EMBL/GenBank/DDBJ whole genome shotgun (WGS) entry which is preliminary data.</text>
</comment>